<dbReference type="Pfam" id="PF12859">
    <property type="entry name" value="ANAPC1"/>
    <property type="match status" value="1"/>
</dbReference>
<dbReference type="Proteomes" id="UP000288805">
    <property type="component" value="Unassembled WGS sequence"/>
</dbReference>
<dbReference type="PANTHER" id="PTHR12827">
    <property type="entry name" value="MEIOTIC CHECKPOINT REGULATOR TSG24 FAMILY MEMBER"/>
    <property type="match status" value="1"/>
</dbReference>
<keyword evidence="2" id="KW-0498">Mitosis</keyword>
<dbReference type="InterPro" id="IPR046794">
    <property type="entry name" value="Apc1_MidN"/>
</dbReference>
<keyword evidence="1" id="KW-0132">Cell division</keyword>
<proteinExistence type="predicted"/>
<evidence type="ECO:0000256" key="2">
    <source>
        <dbReference type="ARBA" id="ARBA00022776"/>
    </source>
</evidence>
<evidence type="ECO:0000313" key="6">
    <source>
        <dbReference type="EMBL" id="RVW42307.1"/>
    </source>
</evidence>
<dbReference type="PANTHER" id="PTHR12827:SF3">
    <property type="entry name" value="ANAPHASE-PROMOTING COMPLEX SUBUNIT 1"/>
    <property type="match status" value="1"/>
</dbReference>
<keyword evidence="3" id="KW-0131">Cell cycle</keyword>
<sequence length="936" mass="103403">MGKVHGPGPVPYNLLLATEVFLATDDDAAPLICFLLQEQKKLLSVRLQSVEINNEIVFDIKPDMSWSIPAVAAVPVIVTRPRAKVGLLPFADILVLASENTLLLYSGKQCLCRYLLPCSLGNRLVSSHTLDSSEPASSFRDLKIVGLADAVDGRVNVIVNNGQMFRCALRRSPSSSLANDCIAAMAEGLSSSSYNHFLALLWGDGDAGSLSKADSNVDSEWESFSSIIMHMCKKSGLIPPKLMDTVPHTSWEFLINSNFHKNYSKLNLITGISSKMSLELQESDSSKSYSDGGRGLEKLSYSEPLKETLDSLHAVYESLKLDNLRKRMIPNLKPYGQDEQQTGQEALEKLPIGIGDVERKVSSYGGLLVRRTGCGGRPWLANLEESPLKDHFLNLFHIATNRAAMIADYWHGEGAMVVGFHGSLEVLIIGSLRCPFILFRIMWSVREGRMGPLSGHFFLHSVKEVMEIVCTFKEQLVPCLKDVFLKISVGMVKGAICSLSFLIVFECSLYSYYVPRDLGLLVVLLCNVANFLGEGSYLDHYVRDFPGISKKLGMCKACLSQTTPPSLFRWLEHCLQYGCNSANINDLPPLIRKDGHSVIWARKIVSFYSLLSGAKQAGRKLSSGVYCNLATGSSSSSEELTVLAMVGEKFGLQQLDLLPAGVSLPLRHALDKCRESPPTDWPAAAYVLLGREDLALSCLAHSHKYKELEIQTNVNLISMSTPYMLLLHPVTIPSTSSDTIGLDNTKFEDTDSVDGSMTDGMEHIFNSSTQLRYGRDLRLNEDMDGNYISSSLLLLPLPPSTRTQRKGRNRNPTHCGAPLSAKQRMQILLPQRDCCNLEILPEANPSNKARITVSMANPTVAEICLWDSVGGGLLLHIKVPSNVSAFAWESNETIDHLFLHCLITLGLWHRMFSQRQDSLEDSVSLFVVECVERKEC</sequence>
<evidence type="ECO:0000256" key="3">
    <source>
        <dbReference type="ARBA" id="ARBA00023306"/>
    </source>
</evidence>
<organism evidence="6 7">
    <name type="scientific">Vitis vinifera</name>
    <name type="common">Grape</name>
    <dbReference type="NCBI Taxonomy" id="29760"/>
    <lineage>
        <taxon>Eukaryota</taxon>
        <taxon>Viridiplantae</taxon>
        <taxon>Streptophyta</taxon>
        <taxon>Embryophyta</taxon>
        <taxon>Tracheophyta</taxon>
        <taxon>Spermatophyta</taxon>
        <taxon>Magnoliopsida</taxon>
        <taxon>eudicotyledons</taxon>
        <taxon>Gunneridae</taxon>
        <taxon>Pentapetalae</taxon>
        <taxon>rosids</taxon>
        <taxon>Vitales</taxon>
        <taxon>Vitaceae</taxon>
        <taxon>Viteae</taxon>
        <taxon>Vitis</taxon>
    </lineage>
</organism>
<evidence type="ECO:0000259" key="4">
    <source>
        <dbReference type="Pfam" id="PF12859"/>
    </source>
</evidence>
<dbReference type="Pfam" id="PF20518">
    <property type="entry name" value="Apc1_MidN"/>
    <property type="match status" value="1"/>
</dbReference>
<evidence type="ECO:0000313" key="7">
    <source>
        <dbReference type="Proteomes" id="UP000288805"/>
    </source>
</evidence>
<dbReference type="GO" id="GO:0051301">
    <property type="term" value="P:cell division"/>
    <property type="evidence" value="ECO:0007669"/>
    <property type="project" value="UniProtKB-KW"/>
</dbReference>
<reference evidence="6 7" key="1">
    <citation type="journal article" date="2018" name="PLoS Genet.">
        <title>Population sequencing reveals clonal diversity and ancestral inbreeding in the grapevine cultivar Chardonnay.</title>
        <authorList>
            <person name="Roach M.J."/>
            <person name="Johnson D.L."/>
            <person name="Bohlmann J."/>
            <person name="van Vuuren H.J."/>
            <person name="Jones S.J."/>
            <person name="Pretorius I.S."/>
            <person name="Schmidt S.A."/>
            <person name="Borneman A.R."/>
        </authorList>
    </citation>
    <scope>NUCLEOTIDE SEQUENCE [LARGE SCALE GENOMIC DNA]</scope>
    <source>
        <strain evidence="7">cv. Chardonnay</strain>
        <tissue evidence="6">Leaf</tissue>
    </source>
</reference>
<dbReference type="InterPro" id="IPR049255">
    <property type="entry name" value="Apc1_N"/>
</dbReference>
<protein>
    <submittedName>
        <fullName evidence="6">Anaphase-promoting complex subunit 1</fullName>
    </submittedName>
</protein>
<dbReference type="InterPro" id="IPR024990">
    <property type="entry name" value="Apc1"/>
</dbReference>
<accession>A0A438E3J1</accession>
<evidence type="ECO:0000259" key="5">
    <source>
        <dbReference type="Pfam" id="PF20518"/>
    </source>
</evidence>
<feature type="domain" description="Anaphase-promoting complex subunit 1 middle" evidence="5">
    <location>
        <begin position="514"/>
        <end position="695"/>
    </location>
</feature>
<dbReference type="AlphaFoldDB" id="A0A438E3J1"/>
<dbReference type="GO" id="GO:0005680">
    <property type="term" value="C:anaphase-promoting complex"/>
    <property type="evidence" value="ECO:0007669"/>
    <property type="project" value="InterPro"/>
</dbReference>
<dbReference type="EMBL" id="QGNW01001406">
    <property type="protein sequence ID" value="RVW42307.1"/>
    <property type="molecule type" value="Genomic_DNA"/>
</dbReference>
<evidence type="ECO:0000256" key="1">
    <source>
        <dbReference type="ARBA" id="ARBA00022618"/>
    </source>
</evidence>
<name>A0A438E3J1_VITVI</name>
<comment type="caution">
    <text evidence="6">The sequence shown here is derived from an EMBL/GenBank/DDBJ whole genome shotgun (WGS) entry which is preliminary data.</text>
</comment>
<feature type="domain" description="Anaphase-promoting complex subunit 1 N-terminal" evidence="4">
    <location>
        <begin position="20"/>
        <end position="227"/>
    </location>
</feature>
<gene>
    <name evidence="6" type="primary">APC1_5</name>
    <name evidence="6" type="ORF">CK203_085023</name>
</gene>